<name>A0ABP9II42_9ACTN</name>
<evidence type="ECO:0000313" key="1">
    <source>
        <dbReference type="EMBL" id="GAA4997504.1"/>
    </source>
</evidence>
<comment type="caution">
    <text evidence="1">The sequence shown here is derived from an EMBL/GenBank/DDBJ whole genome shotgun (WGS) entry which is preliminary data.</text>
</comment>
<sequence length="154" mass="15996">MGERNHPPYVVRPYTSTLIAAGGTTVDSGAIRRRLAIGMAVLTASGLFALASPGSAQAATSYCAGRKVRTLPFSTGSVQVYKRGGYVCAVTFPKTQGGRRTMSVSVQARGNRPVVDSGHFAHHAGPVTVHAGHRCVRIKGSVGSGSVNSGWILC</sequence>
<proteinExistence type="predicted"/>
<accession>A0ABP9II42</accession>
<evidence type="ECO:0000313" key="2">
    <source>
        <dbReference type="Proteomes" id="UP001501759"/>
    </source>
</evidence>
<dbReference type="EMBL" id="BAABKB010000002">
    <property type="protein sequence ID" value="GAA4997504.1"/>
    <property type="molecule type" value="Genomic_DNA"/>
</dbReference>
<reference evidence="2" key="1">
    <citation type="journal article" date="2019" name="Int. J. Syst. Evol. Microbiol.">
        <title>The Global Catalogue of Microorganisms (GCM) 10K type strain sequencing project: providing services to taxonomists for standard genome sequencing and annotation.</title>
        <authorList>
            <consortium name="The Broad Institute Genomics Platform"/>
            <consortium name="The Broad Institute Genome Sequencing Center for Infectious Disease"/>
            <person name="Wu L."/>
            <person name="Ma J."/>
        </authorList>
    </citation>
    <scope>NUCLEOTIDE SEQUENCE [LARGE SCALE GENOMIC DNA]</scope>
    <source>
        <strain evidence="2">JCM 18409</strain>
    </source>
</reference>
<organism evidence="1 2">
    <name type="scientific">Streptomyces siamensis</name>
    <dbReference type="NCBI Taxonomy" id="1274986"/>
    <lineage>
        <taxon>Bacteria</taxon>
        <taxon>Bacillati</taxon>
        <taxon>Actinomycetota</taxon>
        <taxon>Actinomycetes</taxon>
        <taxon>Kitasatosporales</taxon>
        <taxon>Streptomycetaceae</taxon>
        <taxon>Streptomyces</taxon>
    </lineage>
</organism>
<evidence type="ECO:0008006" key="3">
    <source>
        <dbReference type="Google" id="ProtNLM"/>
    </source>
</evidence>
<protein>
    <recommendedName>
        <fullName evidence="3">Secreted protein</fullName>
    </recommendedName>
</protein>
<dbReference type="Proteomes" id="UP001501759">
    <property type="component" value="Unassembled WGS sequence"/>
</dbReference>
<keyword evidence="2" id="KW-1185">Reference proteome</keyword>
<gene>
    <name evidence="1" type="ORF">GCM10023335_08180</name>
</gene>